<dbReference type="PANTHER" id="PTHR22926:SF3">
    <property type="entry name" value="UNDECAPRENYL-PHOSPHATE ALPHA-N-ACETYLGLUCOSAMINYL 1-PHOSPHATE TRANSFERASE"/>
    <property type="match status" value="1"/>
</dbReference>
<evidence type="ECO:0000256" key="7">
    <source>
        <dbReference type="SAM" id="Phobius"/>
    </source>
</evidence>
<evidence type="ECO:0000313" key="8">
    <source>
        <dbReference type="EMBL" id="GAA3910875.1"/>
    </source>
</evidence>
<dbReference type="CDD" id="cd06853">
    <property type="entry name" value="GT_WecA_like"/>
    <property type="match status" value="1"/>
</dbReference>
<gene>
    <name evidence="8" type="ORF">GCM10022277_01860</name>
</gene>
<feature type="transmembrane region" description="Helical" evidence="7">
    <location>
        <begin position="129"/>
        <end position="148"/>
    </location>
</feature>
<keyword evidence="5 7" id="KW-1133">Transmembrane helix</keyword>
<feature type="transmembrane region" description="Helical" evidence="7">
    <location>
        <begin position="53"/>
        <end position="71"/>
    </location>
</feature>
<keyword evidence="9" id="KW-1185">Reference proteome</keyword>
<dbReference type="PANTHER" id="PTHR22926">
    <property type="entry name" value="PHOSPHO-N-ACETYLMURAMOYL-PENTAPEPTIDE-TRANSFERASE"/>
    <property type="match status" value="1"/>
</dbReference>
<name>A0ABP7M012_9GAMM</name>
<proteinExistence type="predicted"/>
<evidence type="ECO:0000256" key="5">
    <source>
        <dbReference type="ARBA" id="ARBA00022989"/>
    </source>
</evidence>
<feature type="transmembrane region" description="Helical" evidence="7">
    <location>
        <begin position="160"/>
        <end position="178"/>
    </location>
</feature>
<keyword evidence="4 7" id="KW-0812">Transmembrane</keyword>
<evidence type="ECO:0000256" key="2">
    <source>
        <dbReference type="ARBA" id="ARBA00022475"/>
    </source>
</evidence>
<accession>A0ABP7M012</accession>
<protein>
    <recommendedName>
        <fullName evidence="10">Undecaprenyl-phosphate alpha-N-acetylglucosaminyl 1-phosphate transferase</fullName>
    </recommendedName>
</protein>
<feature type="transmembrane region" description="Helical" evidence="7">
    <location>
        <begin position="100"/>
        <end position="117"/>
    </location>
</feature>
<feature type="transmembrane region" description="Helical" evidence="7">
    <location>
        <begin position="78"/>
        <end position="94"/>
    </location>
</feature>
<dbReference type="Proteomes" id="UP001501565">
    <property type="component" value="Unassembled WGS sequence"/>
</dbReference>
<feature type="transmembrane region" description="Helical" evidence="7">
    <location>
        <begin position="198"/>
        <end position="226"/>
    </location>
</feature>
<dbReference type="InterPro" id="IPR000715">
    <property type="entry name" value="Glycosyl_transferase_4"/>
</dbReference>
<sequence>MVALGALDDFKDLSFKFRLVVQATIALIMVYGADVKIDTLGNLFDSGEVELGKIAPFFTIVAVIGCINAFNMMDGIDGLCSGVTIITLLSIIIYNDSIPLTIAVPAVISCLLAYMLFNLQPFRIRVPKVFMGDAGSMFIGFMVVWLLAETTQGSSNTPPVMAIWIIAIPLMDMGAIMIRRLKKGQSPFKPDRNHLHHIIMRAGFTATEALVLILILASMISLLGYVLLKNEMSEWNLMLFWLTLFGIYTIGINHAWGLSKVIKKFK</sequence>
<keyword evidence="2" id="KW-1003">Cell membrane</keyword>
<evidence type="ECO:0008006" key="10">
    <source>
        <dbReference type="Google" id="ProtNLM"/>
    </source>
</evidence>
<feature type="transmembrane region" description="Helical" evidence="7">
    <location>
        <begin position="238"/>
        <end position="256"/>
    </location>
</feature>
<evidence type="ECO:0000256" key="3">
    <source>
        <dbReference type="ARBA" id="ARBA00022679"/>
    </source>
</evidence>
<organism evidence="8 9">
    <name type="scientific">Litoribacillus peritrichatus</name>
    <dbReference type="NCBI Taxonomy" id="718191"/>
    <lineage>
        <taxon>Bacteria</taxon>
        <taxon>Pseudomonadati</taxon>
        <taxon>Pseudomonadota</taxon>
        <taxon>Gammaproteobacteria</taxon>
        <taxon>Oceanospirillales</taxon>
        <taxon>Oceanospirillaceae</taxon>
        <taxon>Litoribacillus</taxon>
    </lineage>
</organism>
<comment type="caution">
    <text evidence="8">The sequence shown here is derived from an EMBL/GenBank/DDBJ whole genome shotgun (WGS) entry which is preliminary data.</text>
</comment>
<dbReference type="Pfam" id="PF00953">
    <property type="entry name" value="Glycos_transf_4"/>
    <property type="match status" value="1"/>
</dbReference>
<evidence type="ECO:0000256" key="6">
    <source>
        <dbReference type="ARBA" id="ARBA00023136"/>
    </source>
</evidence>
<evidence type="ECO:0000256" key="4">
    <source>
        <dbReference type="ARBA" id="ARBA00022692"/>
    </source>
</evidence>
<reference evidence="9" key="1">
    <citation type="journal article" date="2019" name="Int. J. Syst. Evol. Microbiol.">
        <title>The Global Catalogue of Microorganisms (GCM) 10K type strain sequencing project: providing services to taxonomists for standard genome sequencing and annotation.</title>
        <authorList>
            <consortium name="The Broad Institute Genomics Platform"/>
            <consortium name="The Broad Institute Genome Sequencing Center for Infectious Disease"/>
            <person name="Wu L."/>
            <person name="Ma J."/>
        </authorList>
    </citation>
    <scope>NUCLEOTIDE SEQUENCE [LARGE SCALE GENOMIC DNA]</scope>
    <source>
        <strain evidence="9">JCM 17551</strain>
    </source>
</reference>
<evidence type="ECO:0000256" key="1">
    <source>
        <dbReference type="ARBA" id="ARBA00004651"/>
    </source>
</evidence>
<keyword evidence="6 7" id="KW-0472">Membrane</keyword>
<evidence type="ECO:0000313" key="9">
    <source>
        <dbReference type="Proteomes" id="UP001501565"/>
    </source>
</evidence>
<keyword evidence="3" id="KW-0808">Transferase</keyword>
<comment type="subcellular location">
    <subcellularLocation>
        <location evidence="1">Cell membrane</location>
        <topology evidence="1">Multi-pass membrane protein</topology>
    </subcellularLocation>
</comment>
<dbReference type="EMBL" id="BAABBN010000003">
    <property type="protein sequence ID" value="GAA3910875.1"/>
    <property type="molecule type" value="Genomic_DNA"/>
</dbReference>